<proteinExistence type="predicted"/>
<accession>A0ABV6AFC9</accession>
<evidence type="ECO:0008006" key="3">
    <source>
        <dbReference type="Google" id="ProtNLM"/>
    </source>
</evidence>
<keyword evidence="2" id="KW-1185">Reference proteome</keyword>
<sequence>MLALAGAAPAGAQTAADVNATLDTLFGDHASYQQFFETLKKAVAADDKAAVASMVDYPFQARIGGKAVKIKDAAHFVNDYDKVVTSKVKQAVARQTYPTLFANWQGVSIGDGELWFSGVGAKNTVKIIAIND</sequence>
<dbReference type="EMBL" id="JBHMAA010000008">
    <property type="protein sequence ID" value="MFB9948577.1"/>
    <property type="molecule type" value="Genomic_DNA"/>
</dbReference>
<reference evidence="1 2" key="1">
    <citation type="submission" date="2024-09" db="EMBL/GenBank/DDBJ databases">
        <authorList>
            <person name="Sun Q."/>
            <person name="Mori K."/>
        </authorList>
    </citation>
    <scope>NUCLEOTIDE SEQUENCE [LARGE SCALE GENOMIC DNA]</scope>
    <source>
        <strain evidence="1 2">TBRC 4938</strain>
    </source>
</reference>
<comment type="caution">
    <text evidence="1">The sequence shown here is derived from an EMBL/GenBank/DDBJ whole genome shotgun (WGS) entry which is preliminary data.</text>
</comment>
<gene>
    <name evidence="1" type="ORF">ACFFP0_06930</name>
</gene>
<dbReference type="Proteomes" id="UP001589692">
    <property type="component" value="Unassembled WGS sequence"/>
</dbReference>
<evidence type="ECO:0000313" key="2">
    <source>
        <dbReference type="Proteomes" id="UP001589692"/>
    </source>
</evidence>
<protein>
    <recommendedName>
        <fullName evidence="3">DUF4440 domain-containing protein</fullName>
    </recommendedName>
</protein>
<name>A0ABV6AFC9_9HYPH</name>
<organism evidence="1 2">
    <name type="scientific">Rhizobium puerariae</name>
    <dbReference type="NCBI Taxonomy" id="1585791"/>
    <lineage>
        <taxon>Bacteria</taxon>
        <taxon>Pseudomonadati</taxon>
        <taxon>Pseudomonadota</taxon>
        <taxon>Alphaproteobacteria</taxon>
        <taxon>Hyphomicrobiales</taxon>
        <taxon>Rhizobiaceae</taxon>
        <taxon>Rhizobium/Agrobacterium group</taxon>
        <taxon>Rhizobium</taxon>
    </lineage>
</organism>
<evidence type="ECO:0000313" key="1">
    <source>
        <dbReference type="EMBL" id="MFB9948577.1"/>
    </source>
</evidence>